<sequence length="163" mass="16662">MRLWLTSVKNGGITIPGGSGAGGALVVGRTAQEIAAVKNTTARLPKPGSTSIPSSGAGAEFTVDSAQLGKKLGKHVEDFGGSASNAADRQMVLDKINDIGKNAEKIIPGTFSGQGVNGLRGDVFFRIKGNDVVVTKPDGTFVTILKDGVTNNTSVKNALKGNP</sequence>
<proteinExistence type="predicted"/>
<reference evidence="1 2" key="1">
    <citation type="submission" date="2019-03" db="EMBL/GenBank/DDBJ databases">
        <authorList>
            <consortium name="Pathogen Informatics"/>
        </authorList>
    </citation>
    <scope>NUCLEOTIDE SEQUENCE [LARGE SCALE GENOMIC DNA]</scope>
    <source>
        <strain evidence="1 2">NCTC12282</strain>
    </source>
</reference>
<dbReference type="GO" id="GO:0004540">
    <property type="term" value="F:RNA nuclease activity"/>
    <property type="evidence" value="ECO:0007669"/>
    <property type="project" value="InterPro"/>
</dbReference>
<protein>
    <submittedName>
        <fullName evidence="1">Uncharacterized protein</fullName>
    </submittedName>
</protein>
<accession>A0A484ZSN7</accession>
<dbReference type="Proteomes" id="UP000373449">
    <property type="component" value="Unassembled WGS sequence"/>
</dbReference>
<evidence type="ECO:0000313" key="1">
    <source>
        <dbReference type="EMBL" id="VFS50801.1"/>
    </source>
</evidence>
<dbReference type="Gene3D" id="3.10.450.200">
    <property type="match status" value="1"/>
</dbReference>
<evidence type="ECO:0000313" key="2">
    <source>
        <dbReference type="Proteomes" id="UP000373449"/>
    </source>
</evidence>
<dbReference type="RefSeq" id="WP_036016448.1">
    <property type="nucleotide sequence ID" value="NZ_CAADJA010000002.1"/>
</dbReference>
<dbReference type="AlphaFoldDB" id="A0A484ZSN7"/>
<dbReference type="OrthoDB" id="7021057at2"/>
<organism evidence="1 2">
    <name type="scientific">Budvicia aquatica</name>
    <dbReference type="NCBI Taxonomy" id="82979"/>
    <lineage>
        <taxon>Bacteria</taxon>
        <taxon>Pseudomonadati</taxon>
        <taxon>Pseudomonadota</taxon>
        <taxon>Gammaproteobacteria</taxon>
        <taxon>Enterobacterales</taxon>
        <taxon>Budviciaceae</taxon>
        <taxon>Budvicia</taxon>
    </lineage>
</organism>
<gene>
    <name evidence="1" type="ORF">NCTC12282_04692</name>
</gene>
<dbReference type="EMBL" id="CAADJA010000002">
    <property type="protein sequence ID" value="VFS50801.1"/>
    <property type="molecule type" value="Genomic_DNA"/>
</dbReference>
<name>A0A484ZSN7_9GAMM</name>
<dbReference type="InterPro" id="IPR037178">
    <property type="entry name" value="ColicinD_C_sf"/>
</dbReference>